<dbReference type="InterPro" id="IPR020867">
    <property type="entry name" value="THF_DH/CycHdrlase_CS"/>
</dbReference>
<name>A0AAP0KJV1_9MAGN</name>
<dbReference type="PRINTS" id="PR00085">
    <property type="entry name" value="THFDHDRGNASE"/>
</dbReference>
<dbReference type="Pfam" id="PF02882">
    <property type="entry name" value="THF_DHG_CYH_C"/>
    <property type="match status" value="1"/>
</dbReference>
<evidence type="ECO:0000256" key="7">
    <source>
        <dbReference type="ARBA" id="ARBA00023238"/>
    </source>
</evidence>
<dbReference type="PANTHER" id="PTHR48099">
    <property type="entry name" value="C-1-TETRAHYDROFOLATE SYNTHASE, CYTOPLASMIC-RELATED"/>
    <property type="match status" value="1"/>
</dbReference>
<dbReference type="Gene3D" id="3.40.50.720">
    <property type="entry name" value="NAD(P)-binding Rossmann-like Domain"/>
    <property type="match status" value="1"/>
</dbReference>
<dbReference type="Proteomes" id="UP001417504">
    <property type="component" value="Unassembled WGS sequence"/>
</dbReference>
<dbReference type="Pfam" id="PF00763">
    <property type="entry name" value="THF_DHG_CYH"/>
    <property type="match status" value="1"/>
</dbReference>
<keyword evidence="6" id="KW-0560">Oxidoreductase</keyword>
<comment type="similarity">
    <text evidence="11">Belongs to the tetrahydrofolate dehydrogenase/cyclohydrolase family.</text>
</comment>
<dbReference type="InterPro" id="IPR000672">
    <property type="entry name" value="THF_DH/CycHdrlase"/>
</dbReference>
<keyword evidence="15" id="KW-1185">Reference proteome</keyword>
<comment type="function">
    <text evidence="10">Catalyzes the oxidation of 5,10-methylenetetrahydrofolate to 5,10-methenyltetrahydrofolate and then the hydrolysis of 5,10-methenyltetrahydrofolate to 10-formyltetrahydrofolate.</text>
</comment>
<dbReference type="FunFam" id="3.40.50.720:FF:000006">
    <property type="entry name" value="Bifunctional protein FolD"/>
    <property type="match status" value="1"/>
</dbReference>
<evidence type="ECO:0000256" key="8">
    <source>
        <dbReference type="ARBA" id="ARBA00023268"/>
    </source>
</evidence>
<dbReference type="GO" id="GO:0004477">
    <property type="term" value="F:methenyltetrahydrofolate cyclohydrolase activity"/>
    <property type="evidence" value="ECO:0007669"/>
    <property type="project" value="TreeGrafter"/>
</dbReference>
<dbReference type="PANTHER" id="PTHR48099:SF10">
    <property type="entry name" value="BIFUNCTIONAL PROTEIN FOLD 1, MITOCHONDRIAL"/>
    <property type="match status" value="1"/>
</dbReference>
<reference evidence="14 15" key="1">
    <citation type="submission" date="2024-01" db="EMBL/GenBank/DDBJ databases">
        <title>Genome assemblies of Stephania.</title>
        <authorList>
            <person name="Yang L."/>
        </authorList>
    </citation>
    <scope>NUCLEOTIDE SEQUENCE [LARGE SCALE GENOMIC DNA]</scope>
    <source>
        <strain evidence="14">QJT</strain>
        <tissue evidence="14">Leaf</tissue>
    </source>
</reference>
<comment type="pathway">
    <text evidence="1">One-carbon metabolism; tetrahydrofolate interconversion.</text>
</comment>
<evidence type="ECO:0000256" key="1">
    <source>
        <dbReference type="ARBA" id="ARBA00004777"/>
    </source>
</evidence>
<evidence type="ECO:0000256" key="2">
    <source>
        <dbReference type="ARBA" id="ARBA00011738"/>
    </source>
</evidence>
<evidence type="ECO:0000259" key="12">
    <source>
        <dbReference type="Pfam" id="PF00763"/>
    </source>
</evidence>
<evidence type="ECO:0000256" key="6">
    <source>
        <dbReference type="ARBA" id="ARBA00023002"/>
    </source>
</evidence>
<dbReference type="SUPFAM" id="SSF53223">
    <property type="entry name" value="Aminoacid dehydrogenase-like, N-terminal domain"/>
    <property type="match status" value="1"/>
</dbReference>
<evidence type="ECO:0000256" key="10">
    <source>
        <dbReference type="ARBA" id="ARBA00058319"/>
    </source>
</evidence>
<dbReference type="CDD" id="cd01080">
    <property type="entry name" value="NAD_bind_m-THF_DH_Cyclohyd"/>
    <property type="match status" value="1"/>
</dbReference>
<dbReference type="InterPro" id="IPR046346">
    <property type="entry name" value="Aminoacid_DH-like_N_sf"/>
</dbReference>
<evidence type="ECO:0000313" key="14">
    <source>
        <dbReference type="EMBL" id="KAK9153380.1"/>
    </source>
</evidence>
<feature type="domain" description="Tetrahydrofolate dehydrogenase/cyclohydrolase NAD(P)-binding" evidence="13">
    <location>
        <begin position="208"/>
        <end position="375"/>
    </location>
</feature>
<evidence type="ECO:0000256" key="9">
    <source>
        <dbReference type="ARBA" id="ARBA00052194"/>
    </source>
</evidence>
<comment type="catalytic activity">
    <reaction evidence="9">
        <text>(6R)-5,10-methylene-5,6,7,8-tetrahydrofolate + NADP(+) = (6R)-5,10-methenyltetrahydrofolate + NADPH</text>
        <dbReference type="Rhea" id="RHEA:22812"/>
        <dbReference type="ChEBI" id="CHEBI:15636"/>
        <dbReference type="ChEBI" id="CHEBI:57455"/>
        <dbReference type="ChEBI" id="CHEBI:57783"/>
        <dbReference type="ChEBI" id="CHEBI:58349"/>
        <dbReference type="EC" id="1.5.1.5"/>
    </reaction>
</comment>
<evidence type="ECO:0008006" key="16">
    <source>
        <dbReference type="Google" id="ProtNLM"/>
    </source>
</evidence>
<proteinExistence type="inferred from homology"/>
<dbReference type="InterPro" id="IPR020630">
    <property type="entry name" value="THF_DH/CycHdrlase_cat_dom"/>
</dbReference>
<dbReference type="FunFam" id="3.40.50.10860:FF:000005">
    <property type="entry name" value="C-1-tetrahydrofolate synthase, cytoplasmic, putative"/>
    <property type="match status" value="1"/>
</dbReference>
<evidence type="ECO:0000256" key="11">
    <source>
        <dbReference type="ARBA" id="ARBA00061364"/>
    </source>
</evidence>
<keyword evidence="7" id="KW-0601">Photorespiration</keyword>
<evidence type="ECO:0000256" key="3">
    <source>
        <dbReference type="ARBA" id="ARBA00022563"/>
    </source>
</evidence>
<comment type="subunit">
    <text evidence="2">Homodimer.</text>
</comment>
<evidence type="ECO:0000256" key="5">
    <source>
        <dbReference type="ARBA" id="ARBA00022857"/>
    </source>
</evidence>
<keyword evidence="4" id="KW-0378">Hydrolase</keyword>
<comment type="caution">
    <text evidence="14">The sequence shown here is derived from an EMBL/GenBank/DDBJ whole genome shotgun (WGS) entry which is preliminary data.</text>
</comment>
<dbReference type="GO" id="GO:0009853">
    <property type="term" value="P:photorespiration"/>
    <property type="evidence" value="ECO:0007669"/>
    <property type="project" value="UniProtKB-KW"/>
</dbReference>
<dbReference type="InterPro" id="IPR020631">
    <property type="entry name" value="THF_DH/CycHdrlase_NAD-bd_dom"/>
</dbReference>
<accession>A0AAP0KJV1</accession>
<dbReference type="InterPro" id="IPR036291">
    <property type="entry name" value="NAD(P)-bd_dom_sf"/>
</dbReference>
<dbReference type="SUPFAM" id="SSF51735">
    <property type="entry name" value="NAD(P)-binding Rossmann-fold domains"/>
    <property type="match status" value="1"/>
</dbReference>
<keyword evidence="5" id="KW-0521">NADP</keyword>
<dbReference type="EMBL" id="JBBNAE010000001">
    <property type="protein sequence ID" value="KAK9153380.1"/>
    <property type="molecule type" value="Genomic_DNA"/>
</dbReference>
<feature type="domain" description="Tetrahydrofolate dehydrogenase/cyclohydrolase catalytic" evidence="12">
    <location>
        <begin position="71"/>
        <end position="187"/>
    </location>
</feature>
<dbReference type="GO" id="GO:0035999">
    <property type="term" value="P:tetrahydrofolate interconversion"/>
    <property type="evidence" value="ECO:0007669"/>
    <property type="project" value="TreeGrafter"/>
</dbReference>
<dbReference type="GO" id="GO:0004488">
    <property type="term" value="F:methylenetetrahydrofolate dehydrogenase (NADP+) activity"/>
    <property type="evidence" value="ECO:0007669"/>
    <property type="project" value="UniProtKB-EC"/>
</dbReference>
<evidence type="ECO:0000313" key="15">
    <source>
        <dbReference type="Proteomes" id="UP001417504"/>
    </source>
</evidence>
<sequence>MMRRGLLAFWRRNGAPSHWLQHSSLAPPQQGLPRLTEAPSIIGPNLPEIWAPPIITPPHHNASIEQTATIIDGRLIAEDVKSGLADEVRRMKNAIQKVPGLAVVLVGQRRDSQTYVRNKIKACEDVGIMSLVEEMPADCSQDEVLNAVLKFNTNPSIHGILVQLPLPQQHMDEEKILNTVSLEKDVDGFHPMNMGNLAMSGRKPLFIPCTPKACIELLHRTGTEIMGRNVVVIGRSNIAGLPTSLLLQENSVAVLQLIISCGIFLIRQRHHATVTIVHAFTKNPEEITREADIVISAAGVANLVRGSWLKPGAVVIDVGTNPVEDPDSEHGYCLKGDVCFEEAVRVASAITPVPGGVGPMTVAMLLANTVDSAKTAYECS</sequence>
<dbReference type="GO" id="GO:0005829">
    <property type="term" value="C:cytosol"/>
    <property type="evidence" value="ECO:0007669"/>
    <property type="project" value="TreeGrafter"/>
</dbReference>
<dbReference type="AlphaFoldDB" id="A0AAP0KJV1"/>
<evidence type="ECO:0000259" key="13">
    <source>
        <dbReference type="Pfam" id="PF02882"/>
    </source>
</evidence>
<organism evidence="14 15">
    <name type="scientific">Stephania japonica</name>
    <dbReference type="NCBI Taxonomy" id="461633"/>
    <lineage>
        <taxon>Eukaryota</taxon>
        <taxon>Viridiplantae</taxon>
        <taxon>Streptophyta</taxon>
        <taxon>Embryophyta</taxon>
        <taxon>Tracheophyta</taxon>
        <taxon>Spermatophyta</taxon>
        <taxon>Magnoliopsida</taxon>
        <taxon>Ranunculales</taxon>
        <taxon>Menispermaceae</taxon>
        <taxon>Menispermoideae</taxon>
        <taxon>Cissampelideae</taxon>
        <taxon>Stephania</taxon>
    </lineage>
</organism>
<protein>
    <recommendedName>
        <fullName evidence="16">Methenyltetrahydrofolate cyclohydrolase</fullName>
    </recommendedName>
</protein>
<dbReference type="Gene3D" id="3.40.50.10860">
    <property type="entry name" value="Leucine Dehydrogenase, chain A, domain 1"/>
    <property type="match status" value="1"/>
</dbReference>
<keyword evidence="8" id="KW-0511">Multifunctional enzyme</keyword>
<keyword evidence="3" id="KW-0554">One-carbon metabolism</keyword>
<dbReference type="PROSITE" id="PS00767">
    <property type="entry name" value="THF_DHG_CYH_2"/>
    <property type="match status" value="1"/>
</dbReference>
<dbReference type="HAMAP" id="MF_01576">
    <property type="entry name" value="THF_DHG_CYH"/>
    <property type="match status" value="1"/>
</dbReference>
<gene>
    <name evidence="14" type="ORF">Sjap_000860</name>
</gene>
<evidence type="ECO:0000256" key="4">
    <source>
        <dbReference type="ARBA" id="ARBA00022801"/>
    </source>
</evidence>